<accession>A0AA96V8D8</accession>
<dbReference type="InterPro" id="IPR010718">
    <property type="entry name" value="DUF1294"/>
</dbReference>
<feature type="transmembrane region" description="Helical" evidence="1">
    <location>
        <begin position="32"/>
        <end position="52"/>
    </location>
</feature>
<feature type="transmembrane region" description="Helical" evidence="1">
    <location>
        <begin position="61"/>
        <end position="81"/>
    </location>
</feature>
<organism evidence="2 3">
    <name type="scientific">Methanolapillus ohkumae</name>
    <dbReference type="NCBI Taxonomy" id="3028298"/>
    <lineage>
        <taxon>Archaea</taxon>
        <taxon>Methanobacteriati</taxon>
        <taxon>Methanobacteriota</taxon>
        <taxon>Stenosarchaea group</taxon>
        <taxon>Methanomicrobia</taxon>
        <taxon>Methanosarcinales</taxon>
        <taxon>Methanosarcinaceae</taxon>
        <taxon>Methanolapillus</taxon>
    </lineage>
</organism>
<dbReference type="InterPro" id="IPR012156">
    <property type="entry name" value="Cold_shock_CspA"/>
</dbReference>
<gene>
    <name evidence="2" type="ORF">MsAm2_09590</name>
</gene>
<name>A0AA96V8D8_9EURY</name>
<keyword evidence="1" id="KW-0812">Transmembrane</keyword>
<dbReference type="Proteomes" id="UP001304970">
    <property type="component" value="Chromosome"/>
</dbReference>
<evidence type="ECO:0000313" key="3">
    <source>
        <dbReference type="Proteomes" id="UP001304970"/>
    </source>
</evidence>
<sequence length="82" mass="9466">MIIYLLLNVVSFAAYGIDKKKAKMDKWRTPEATLLALAFFGPFGAYAGMLVFRHKTQKKPFTWMVPLFMIIHVVVFAFLAFF</sequence>
<dbReference type="PIRSF" id="PIRSF002599">
    <property type="entry name" value="Cold_shock_A"/>
    <property type="match status" value="1"/>
</dbReference>
<keyword evidence="3" id="KW-1185">Reference proteome</keyword>
<reference evidence="2 3" key="1">
    <citation type="submission" date="2023-07" db="EMBL/GenBank/DDBJ databases">
        <title>Closed genome sequence of Methanosarcinaceae archaeon Am2.</title>
        <authorList>
            <person name="Poehlein A."/>
            <person name="Protasov E."/>
            <person name="Platt K."/>
            <person name="Reeh H."/>
            <person name="Daniel R."/>
            <person name="Brune A."/>
        </authorList>
    </citation>
    <scope>NUCLEOTIDE SEQUENCE [LARGE SCALE GENOMIC DNA]</scope>
    <source>
        <strain evidence="2 3">Am2</strain>
    </source>
</reference>
<proteinExistence type="predicted"/>
<dbReference type="Pfam" id="PF06961">
    <property type="entry name" value="DUF1294"/>
    <property type="match status" value="1"/>
</dbReference>
<evidence type="ECO:0008006" key="4">
    <source>
        <dbReference type="Google" id="ProtNLM"/>
    </source>
</evidence>
<evidence type="ECO:0000313" key="2">
    <source>
        <dbReference type="EMBL" id="WNY27168.1"/>
    </source>
</evidence>
<protein>
    <recommendedName>
        <fullName evidence="4">DUF1294 domain-containing protein</fullName>
    </recommendedName>
</protein>
<evidence type="ECO:0000256" key="1">
    <source>
        <dbReference type="SAM" id="Phobius"/>
    </source>
</evidence>
<dbReference type="AlphaFoldDB" id="A0AA96V8D8"/>
<keyword evidence="1" id="KW-0472">Membrane</keyword>
<keyword evidence="1" id="KW-1133">Transmembrane helix</keyword>
<dbReference type="EMBL" id="CP131061">
    <property type="protein sequence ID" value="WNY27168.1"/>
    <property type="molecule type" value="Genomic_DNA"/>
</dbReference>
<dbReference type="GO" id="GO:0003676">
    <property type="term" value="F:nucleic acid binding"/>
    <property type="evidence" value="ECO:0007669"/>
    <property type="project" value="InterPro"/>
</dbReference>